<dbReference type="GO" id="GO:0009279">
    <property type="term" value="C:cell outer membrane"/>
    <property type="evidence" value="ECO:0007669"/>
    <property type="project" value="TreeGrafter"/>
</dbReference>
<dbReference type="SMART" id="SM00257">
    <property type="entry name" value="LysM"/>
    <property type="match status" value="1"/>
</dbReference>
<dbReference type="EMBL" id="CP061275">
    <property type="protein sequence ID" value="QNS01624.1"/>
    <property type="molecule type" value="Genomic_DNA"/>
</dbReference>
<proteinExistence type="inferred from homology"/>
<evidence type="ECO:0000313" key="4">
    <source>
        <dbReference type="Proteomes" id="UP000516346"/>
    </source>
</evidence>
<evidence type="ECO:0000256" key="1">
    <source>
        <dbReference type="ARBA" id="ARBA00038420"/>
    </source>
</evidence>
<dbReference type="SUPFAM" id="SSF51261">
    <property type="entry name" value="Duplicated hybrid motif"/>
    <property type="match status" value="1"/>
</dbReference>
<dbReference type="Gene3D" id="2.70.70.10">
    <property type="entry name" value="Glucose Permease (Domain IIA)"/>
    <property type="match status" value="1"/>
</dbReference>
<evidence type="ECO:0000313" key="3">
    <source>
        <dbReference type="EMBL" id="QNS01624.1"/>
    </source>
</evidence>
<protein>
    <submittedName>
        <fullName evidence="3">Peptidoglycan DD-metalloendopeptidase family protein</fullName>
    </submittedName>
</protein>
<dbReference type="Pfam" id="PF01476">
    <property type="entry name" value="LysM"/>
    <property type="match status" value="1"/>
</dbReference>
<dbReference type="InterPro" id="IPR018392">
    <property type="entry name" value="LysM"/>
</dbReference>
<organism evidence="3 4">
    <name type="scientific">Buchnera aphidicola</name>
    <name type="common">Pentalonia nigronervosa</name>
    <dbReference type="NCBI Taxonomy" id="1309793"/>
    <lineage>
        <taxon>Bacteria</taxon>
        <taxon>Pseudomonadati</taxon>
        <taxon>Pseudomonadota</taxon>
        <taxon>Gammaproteobacteria</taxon>
        <taxon>Enterobacterales</taxon>
        <taxon>Erwiniaceae</taxon>
        <taxon>Buchnera</taxon>
    </lineage>
</organism>
<dbReference type="GO" id="GO:0004222">
    <property type="term" value="F:metalloendopeptidase activity"/>
    <property type="evidence" value="ECO:0007669"/>
    <property type="project" value="TreeGrafter"/>
</dbReference>
<reference evidence="3 4" key="1">
    <citation type="submission" date="2020-09" db="EMBL/GenBank/DDBJ databases">
        <title>Genome sequence of the banana aphid, Pentalonia nigronervosa Coquerel (Hemiptera: Aphididae) and its symbionts.</title>
        <authorList>
            <person name="Mathers T.C."/>
            <person name="Mugford S.T."/>
            <person name="Hogenhout S.A."/>
            <person name="Tripathi L."/>
        </authorList>
    </citation>
    <scope>NUCLEOTIDE SEQUENCE [LARGE SCALE GENOMIC DNA]</scope>
    <source>
        <strain evidence="3">Ba4</strain>
    </source>
</reference>
<dbReference type="InterPro" id="IPR016047">
    <property type="entry name" value="M23ase_b-sheet_dom"/>
</dbReference>
<dbReference type="Gene3D" id="3.10.350.10">
    <property type="entry name" value="LysM domain"/>
    <property type="match status" value="1"/>
</dbReference>
<evidence type="ECO:0000259" key="2">
    <source>
        <dbReference type="PROSITE" id="PS51782"/>
    </source>
</evidence>
<dbReference type="PROSITE" id="PS51782">
    <property type="entry name" value="LYSM"/>
    <property type="match status" value="1"/>
</dbReference>
<name>A0A7H1AYR9_9GAMM</name>
<dbReference type="CDD" id="cd00118">
    <property type="entry name" value="LysM"/>
    <property type="match status" value="1"/>
</dbReference>
<dbReference type="InterPro" id="IPR050570">
    <property type="entry name" value="Cell_wall_metabolism_enzyme"/>
</dbReference>
<dbReference type="PANTHER" id="PTHR21666:SF263">
    <property type="entry name" value="MUREIN HYDROLASE ACTIVATOR NLPD"/>
    <property type="match status" value="1"/>
</dbReference>
<dbReference type="Pfam" id="PF01551">
    <property type="entry name" value="Peptidase_M23"/>
    <property type="match status" value="1"/>
</dbReference>
<accession>A0A7H1AYR9</accession>
<dbReference type="InterPro" id="IPR011055">
    <property type="entry name" value="Dup_hybrid_motif"/>
</dbReference>
<dbReference type="Proteomes" id="UP000516346">
    <property type="component" value="Chromosome"/>
</dbReference>
<dbReference type="AlphaFoldDB" id="A0A7H1AYR9"/>
<comment type="similarity">
    <text evidence="1">Belongs to the E.coli NlpD/Haemophilus LppB family.</text>
</comment>
<dbReference type="InterPro" id="IPR036779">
    <property type="entry name" value="LysM_dom_sf"/>
</dbReference>
<dbReference type="PANTHER" id="PTHR21666">
    <property type="entry name" value="PEPTIDASE-RELATED"/>
    <property type="match status" value="1"/>
</dbReference>
<feature type="domain" description="LysM" evidence="2">
    <location>
        <begin position="100"/>
        <end position="144"/>
    </location>
</feature>
<gene>
    <name evidence="3" type="ORF">ICW73_01320</name>
</gene>
<dbReference type="CDD" id="cd12797">
    <property type="entry name" value="M23_peptidase"/>
    <property type="match status" value="1"/>
</dbReference>
<sequence length="340" mass="40384">MLMQRKIILLKTFFLFCVFFIHSDFALGGIISKKCKYELISNRYSPKFNTNNISKNNITPDRHECFSIFKIRNNLFPKQIKVIIRNENFIGLLKNKMFKIFYIVKRGDTLYSIGKNLGYDYRELSKINFIKKPNHIFIGQKIWIKDIFFNTAANTCFFLNKNKNNKKKYYFCNFLSTSSSMLNFLIQHANLFDICFTCKNQLNKKNTILKNNQFLSFFGNWTWPIQGKNIKYFYDSKSYDQKIEILGYRGQPIFSVESGKVMYISDELKKYGKLIIIKHNNNYLSVYGFNDTILVHQEDKVYKKQQIATMGFSEENVARLYFEIRYKGCTINPLHIFPKN</sequence>
<dbReference type="GO" id="GO:0032153">
    <property type="term" value="C:cell division site"/>
    <property type="evidence" value="ECO:0007669"/>
    <property type="project" value="TreeGrafter"/>
</dbReference>